<proteinExistence type="predicted"/>
<keyword evidence="2" id="KW-1185">Reference proteome</keyword>
<dbReference type="Proteomes" id="UP000324832">
    <property type="component" value="Unassembled WGS sequence"/>
</dbReference>
<accession>A0A5E4PNZ9</accession>
<dbReference type="EMBL" id="FZQP02000195">
    <property type="protein sequence ID" value="VVC87805.1"/>
    <property type="molecule type" value="Genomic_DNA"/>
</dbReference>
<sequence>MVFPSSSSESDLEILEFISNIFVPRNLRRRRNPFEMYTEQEFKLRYHFDKNTVLHITNVISPVQAPVMYWQYTLSTFQVVIGNNINVHKTTVSRVVHKVSKEIAKLGRIYISIPNYEDTRDVKPQFFKISRLAST</sequence>
<evidence type="ECO:0000313" key="1">
    <source>
        <dbReference type="EMBL" id="VVC87805.1"/>
    </source>
</evidence>
<evidence type="ECO:0008006" key="3">
    <source>
        <dbReference type="Google" id="ProtNLM"/>
    </source>
</evidence>
<evidence type="ECO:0000313" key="2">
    <source>
        <dbReference type="Proteomes" id="UP000324832"/>
    </source>
</evidence>
<name>A0A5E4PNZ9_9NEOP</name>
<dbReference type="AlphaFoldDB" id="A0A5E4PNZ9"/>
<feature type="non-terminal residue" evidence="1">
    <location>
        <position position="135"/>
    </location>
</feature>
<gene>
    <name evidence="1" type="ORF">LSINAPIS_LOCUS1330</name>
</gene>
<reference evidence="1 2" key="1">
    <citation type="submission" date="2017-07" db="EMBL/GenBank/DDBJ databases">
        <authorList>
            <person name="Talla V."/>
            <person name="Backstrom N."/>
        </authorList>
    </citation>
    <scope>NUCLEOTIDE SEQUENCE [LARGE SCALE GENOMIC DNA]</scope>
</reference>
<organism evidence="1 2">
    <name type="scientific">Leptidea sinapis</name>
    <dbReference type="NCBI Taxonomy" id="189913"/>
    <lineage>
        <taxon>Eukaryota</taxon>
        <taxon>Metazoa</taxon>
        <taxon>Ecdysozoa</taxon>
        <taxon>Arthropoda</taxon>
        <taxon>Hexapoda</taxon>
        <taxon>Insecta</taxon>
        <taxon>Pterygota</taxon>
        <taxon>Neoptera</taxon>
        <taxon>Endopterygota</taxon>
        <taxon>Lepidoptera</taxon>
        <taxon>Glossata</taxon>
        <taxon>Ditrysia</taxon>
        <taxon>Papilionoidea</taxon>
        <taxon>Pieridae</taxon>
        <taxon>Dismorphiinae</taxon>
        <taxon>Leptidea</taxon>
    </lineage>
</organism>
<protein>
    <recommendedName>
        <fullName evidence="3">Nuclease HARBI1</fullName>
    </recommendedName>
</protein>